<organism evidence="8 9">
    <name type="scientific">Parastrongyloides trichosuri</name>
    <name type="common">Possum-specific nematode worm</name>
    <dbReference type="NCBI Taxonomy" id="131310"/>
    <lineage>
        <taxon>Eukaryota</taxon>
        <taxon>Metazoa</taxon>
        <taxon>Ecdysozoa</taxon>
        <taxon>Nematoda</taxon>
        <taxon>Chromadorea</taxon>
        <taxon>Rhabditida</taxon>
        <taxon>Tylenchina</taxon>
        <taxon>Panagrolaimomorpha</taxon>
        <taxon>Strongyloidoidea</taxon>
        <taxon>Strongyloididae</taxon>
        <taxon>Parastrongyloides</taxon>
    </lineage>
</organism>
<evidence type="ECO:0000313" key="9">
    <source>
        <dbReference type="WBParaSite" id="PTRK_0000025200.1"/>
    </source>
</evidence>
<sequence>MAVRNNNSMPCTSQYLKNEQSKIYNNRMKNDNNLQYNYNSNGNDTYNKIEKNNTQFSNNTQPSHIEISTEQLLKYDIQIFHAQSSDGSGNKQAIPCKRVILETGQIGWMPLSTEQLMEILNSPPKEVPETIHTNTGPNIVSTTSPVVVQMVTSPINNLPQQQINEPQNTETCDSDDKTIYVNPKQFERIMKRREARMKLLQEGRLPKERQKYLHESRHKHALKRVRGEGGKFDTGNESINGDDESQSPNNKKMCGEETEDDEDD</sequence>
<dbReference type="PANTHER" id="PTHR12632">
    <property type="entry name" value="TRANSCRIPTION FACTOR NF-Y ALPHA-RELATED"/>
    <property type="match status" value="1"/>
</dbReference>
<keyword evidence="4 6" id="KW-0804">Transcription</keyword>
<comment type="function">
    <text evidence="6">Component of the sequence-specific heterotrimeric transcription factor (NF-Y) which specifically recognizes a 5'-CCAAT-3' box motif found in the promoters of its target genes.</text>
</comment>
<name>A0A0N4Z0M2_PARTI</name>
<protein>
    <recommendedName>
        <fullName evidence="6">Nuclear transcription factor Y subunit</fullName>
    </recommendedName>
</protein>
<dbReference type="AlphaFoldDB" id="A0A0N4Z0M2"/>
<dbReference type="WBParaSite" id="PTRK_0000025200.1">
    <property type="protein sequence ID" value="PTRK_0000025200.1"/>
    <property type="gene ID" value="PTRK_0000025200"/>
</dbReference>
<evidence type="ECO:0000313" key="8">
    <source>
        <dbReference type="Proteomes" id="UP000038045"/>
    </source>
</evidence>
<evidence type="ECO:0000256" key="4">
    <source>
        <dbReference type="ARBA" id="ARBA00023163"/>
    </source>
</evidence>
<keyword evidence="3 6" id="KW-0238">DNA-binding</keyword>
<dbReference type="InterPro" id="IPR001289">
    <property type="entry name" value="NFYA"/>
</dbReference>
<dbReference type="SMART" id="SM00521">
    <property type="entry name" value="CBF"/>
    <property type="match status" value="1"/>
</dbReference>
<dbReference type="GO" id="GO:0003700">
    <property type="term" value="F:DNA-binding transcription factor activity"/>
    <property type="evidence" value="ECO:0007669"/>
    <property type="project" value="UniProtKB-UniRule"/>
</dbReference>
<evidence type="ECO:0000256" key="1">
    <source>
        <dbReference type="ARBA" id="ARBA00004123"/>
    </source>
</evidence>
<evidence type="ECO:0000256" key="3">
    <source>
        <dbReference type="ARBA" id="ARBA00023125"/>
    </source>
</evidence>
<dbReference type="Pfam" id="PF02045">
    <property type="entry name" value="CBFB_NFYA"/>
    <property type="match status" value="1"/>
</dbReference>
<accession>A0A0N4Z0M2</accession>
<dbReference type="Gene3D" id="6.10.250.2430">
    <property type="match status" value="1"/>
</dbReference>
<keyword evidence="5 6" id="KW-0539">Nucleus</keyword>
<proteinExistence type="inferred from homology"/>
<dbReference type="GO" id="GO:0003677">
    <property type="term" value="F:DNA binding"/>
    <property type="evidence" value="ECO:0007669"/>
    <property type="project" value="UniProtKB-KW"/>
</dbReference>
<reference evidence="9" key="1">
    <citation type="submission" date="2017-02" db="UniProtKB">
        <authorList>
            <consortium name="WormBaseParasite"/>
        </authorList>
    </citation>
    <scope>IDENTIFICATION</scope>
</reference>
<dbReference type="PRINTS" id="PR00616">
    <property type="entry name" value="CCAATSUBUNTB"/>
</dbReference>
<dbReference type="STRING" id="131310.A0A0N4Z0M2"/>
<comment type="similarity">
    <text evidence="6">Belongs to the NFYA/HAP2 subunit family.</text>
</comment>
<evidence type="ECO:0000256" key="5">
    <source>
        <dbReference type="ARBA" id="ARBA00023242"/>
    </source>
</evidence>
<feature type="region of interest" description="Disordered" evidence="7">
    <location>
        <begin position="207"/>
        <end position="264"/>
    </location>
</feature>
<dbReference type="Proteomes" id="UP000038045">
    <property type="component" value="Unplaced"/>
</dbReference>
<comment type="subunit">
    <text evidence="6">Heterotrimer.</text>
</comment>
<evidence type="ECO:0000256" key="7">
    <source>
        <dbReference type="SAM" id="MobiDB-lite"/>
    </source>
</evidence>
<dbReference type="PROSITE" id="PS51152">
    <property type="entry name" value="NFYA_HAP2_2"/>
    <property type="match status" value="1"/>
</dbReference>
<comment type="subcellular location">
    <subcellularLocation>
        <location evidence="1 6">Nucleus</location>
    </subcellularLocation>
</comment>
<evidence type="ECO:0000256" key="2">
    <source>
        <dbReference type="ARBA" id="ARBA00023015"/>
    </source>
</evidence>
<dbReference type="GO" id="GO:0005634">
    <property type="term" value="C:nucleus"/>
    <property type="evidence" value="ECO:0007669"/>
    <property type="project" value="UniProtKB-SubCell"/>
</dbReference>
<keyword evidence="2 6" id="KW-0805">Transcription regulation</keyword>
<evidence type="ECO:0000256" key="6">
    <source>
        <dbReference type="RuleBase" id="RU367155"/>
    </source>
</evidence>
<keyword evidence="8" id="KW-1185">Reference proteome</keyword>